<accession>A0A4Z1JV19</accession>
<dbReference type="EMBL" id="PQXM01000107">
    <property type="protein sequence ID" value="TGO77448.1"/>
    <property type="molecule type" value="Genomic_DNA"/>
</dbReference>
<dbReference type="AlphaFoldDB" id="A0A4Z1JV19"/>
<name>A0A4Z1JV19_9HELO</name>
<sequence length="81" mass="10073">MYRDETYWVFRAYRIRRIGYYRVYRVPVYPVTKRRNEEYENTKKESKINYATTNRKKQAEYEKSRESLGNLTRSMIAEDKD</sequence>
<keyword evidence="2" id="KW-1185">Reference proteome</keyword>
<comment type="caution">
    <text evidence="1">The sequence shown here is derived from an EMBL/GenBank/DDBJ whole genome shotgun (WGS) entry which is preliminary data.</text>
</comment>
<gene>
    <name evidence="1" type="ORF">BELL_0108g00160</name>
</gene>
<organism evidence="1 2">
    <name type="scientific">Botrytis elliptica</name>
    <dbReference type="NCBI Taxonomy" id="278938"/>
    <lineage>
        <taxon>Eukaryota</taxon>
        <taxon>Fungi</taxon>
        <taxon>Dikarya</taxon>
        <taxon>Ascomycota</taxon>
        <taxon>Pezizomycotina</taxon>
        <taxon>Leotiomycetes</taxon>
        <taxon>Helotiales</taxon>
        <taxon>Sclerotiniaceae</taxon>
        <taxon>Botrytis</taxon>
    </lineage>
</organism>
<protein>
    <submittedName>
        <fullName evidence="1">Uncharacterized protein</fullName>
    </submittedName>
</protein>
<evidence type="ECO:0000313" key="2">
    <source>
        <dbReference type="Proteomes" id="UP000297229"/>
    </source>
</evidence>
<reference evidence="1 2" key="1">
    <citation type="submission" date="2017-12" db="EMBL/GenBank/DDBJ databases">
        <title>Comparative genomics of Botrytis spp.</title>
        <authorList>
            <person name="Valero-Jimenez C.A."/>
            <person name="Tapia P."/>
            <person name="Veloso J."/>
            <person name="Silva-Moreno E."/>
            <person name="Staats M."/>
            <person name="Valdes J.H."/>
            <person name="Van Kan J.A.L."/>
        </authorList>
    </citation>
    <scope>NUCLEOTIDE SEQUENCE [LARGE SCALE GENOMIC DNA]</scope>
    <source>
        <strain evidence="1 2">Be9601</strain>
    </source>
</reference>
<evidence type="ECO:0000313" key="1">
    <source>
        <dbReference type="EMBL" id="TGO77448.1"/>
    </source>
</evidence>
<proteinExistence type="predicted"/>
<dbReference type="Proteomes" id="UP000297229">
    <property type="component" value="Unassembled WGS sequence"/>
</dbReference>